<organism evidence="2 3">
    <name type="scientific">Portunus trituberculatus</name>
    <name type="common">Swimming crab</name>
    <name type="synonym">Neptunus trituberculatus</name>
    <dbReference type="NCBI Taxonomy" id="210409"/>
    <lineage>
        <taxon>Eukaryota</taxon>
        <taxon>Metazoa</taxon>
        <taxon>Ecdysozoa</taxon>
        <taxon>Arthropoda</taxon>
        <taxon>Crustacea</taxon>
        <taxon>Multicrustacea</taxon>
        <taxon>Malacostraca</taxon>
        <taxon>Eumalacostraca</taxon>
        <taxon>Eucarida</taxon>
        <taxon>Decapoda</taxon>
        <taxon>Pleocyemata</taxon>
        <taxon>Brachyura</taxon>
        <taxon>Eubrachyura</taxon>
        <taxon>Portunoidea</taxon>
        <taxon>Portunidae</taxon>
        <taxon>Portuninae</taxon>
        <taxon>Portunus</taxon>
    </lineage>
</organism>
<feature type="domain" description="Non-haem dioxygenase N-terminal" evidence="1">
    <location>
        <begin position="7"/>
        <end position="42"/>
    </location>
</feature>
<dbReference type="InterPro" id="IPR026992">
    <property type="entry name" value="DIOX_N"/>
</dbReference>
<dbReference type="AlphaFoldDB" id="A0A5B7EGF4"/>
<accession>A0A5B7EGF4</accession>
<gene>
    <name evidence="2" type="ORF">E2C01_025800</name>
</gene>
<comment type="caution">
    <text evidence="2">The sequence shown here is derived from an EMBL/GenBank/DDBJ whole genome shotgun (WGS) entry which is preliminary data.</text>
</comment>
<dbReference type="SUPFAM" id="SSF51197">
    <property type="entry name" value="Clavaminate synthase-like"/>
    <property type="match status" value="1"/>
</dbReference>
<reference evidence="2 3" key="1">
    <citation type="submission" date="2019-05" db="EMBL/GenBank/DDBJ databases">
        <title>Another draft genome of Portunus trituberculatus and its Hox gene families provides insights of decapod evolution.</title>
        <authorList>
            <person name="Jeong J.-H."/>
            <person name="Song I."/>
            <person name="Kim S."/>
            <person name="Choi T."/>
            <person name="Kim D."/>
            <person name="Ryu S."/>
            <person name="Kim W."/>
        </authorList>
    </citation>
    <scope>NUCLEOTIDE SEQUENCE [LARGE SCALE GENOMIC DNA]</scope>
    <source>
        <tissue evidence="2">Muscle</tissue>
    </source>
</reference>
<evidence type="ECO:0000313" key="3">
    <source>
        <dbReference type="Proteomes" id="UP000324222"/>
    </source>
</evidence>
<dbReference type="InterPro" id="IPR027443">
    <property type="entry name" value="IPNS-like_sf"/>
</dbReference>
<keyword evidence="3" id="KW-1185">Reference proteome</keyword>
<evidence type="ECO:0000313" key="2">
    <source>
        <dbReference type="EMBL" id="MPC32488.1"/>
    </source>
</evidence>
<dbReference type="Pfam" id="PF14226">
    <property type="entry name" value="DIOX_N"/>
    <property type="match status" value="1"/>
</dbReference>
<dbReference type="Gene3D" id="2.60.120.330">
    <property type="entry name" value="B-lactam Antibiotic, Isopenicillin N Synthase, Chain"/>
    <property type="match status" value="1"/>
</dbReference>
<sequence>MDSEKVLPVIDLGLAKGPTRSALVEQLRDALTTVGFIYLKGVEGFDEVELLRLTKWFYR</sequence>
<name>A0A5B7EGF4_PORTR</name>
<protein>
    <recommendedName>
        <fullName evidence="1">Non-haem dioxygenase N-terminal domain-containing protein</fullName>
    </recommendedName>
</protein>
<evidence type="ECO:0000259" key="1">
    <source>
        <dbReference type="Pfam" id="PF14226"/>
    </source>
</evidence>
<dbReference type="OrthoDB" id="288590at2759"/>
<proteinExistence type="predicted"/>
<dbReference type="EMBL" id="VSRR010002636">
    <property type="protein sequence ID" value="MPC32488.1"/>
    <property type="molecule type" value="Genomic_DNA"/>
</dbReference>
<dbReference type="Proteomes" id="UP000324222">
    <property type="component" value="Unassembled WGS sequence"/>
</dbReference>